<keyword evidence="6" id="KW-1185">Reference proteome</keyword>
<sequence>MARRQLGQLEAEVLAALAAAGDFVGTADLRSGLAGDPAYTTVNTILFRLHDKGLVTRKRVGRQFRYRLMVDEARLVSDRMHDHLRFASDPSSVLSRFVQDLSPEQARRLRELLDGPEE</sequence>
<evidence type="ECO:0000313" key="5">
    <source>
        <dbReference type="EMBL" id="MFC5747483.1"/>
    </source>
</evidence>
<evidence type="ECO:0000256" key="3">
    <source>
        <dbReference type="ARBA" id="ARBA00023125"/>
    </source>
</evidence>
<comment type="caution">
    <text evidence="5">The sequence shown here is derived from an EMBL/GenBank/DDBJ whole genome shotgun (WGS) entry which is preliminary data.</text>
</comment>
<gene>
    <name evidence="5" type="ORF">ACFPZN_17775</name>
</gene>
<keyword evidence="4" id="KW-0804">Transcription</keyword>
<evidence type="ECO:0000256" key="4">
    <source>
        <dbReference type="ARBA" id="ARBA00023163"/>
    </source>
</evidence>
<reference evidence="6" key="1">
    <citation type="journal article" date="2019" name="Int. J. Syst. Evol. Microbiol.">
        <title>The Global Catalogue of Microorganisms (GCM) 10K type strain sequencing project: providing services to taxonomists for standard genome sequencing and annotation.</title>
        <authorList>
            <consortium name="The Broad Institute Genomics Platform"/>
            <consortium name="The Broad Institute Genome Sequencing Center for Infectious Disease"/>
            <person name="Wu L."/>
            <person name="Ma J."/>
        </authorList>
    </citation>
    <scope>NUCLEOTIDE SEQUENCE [LARGE SCALE GENOMIC DNA]</scope>
    <source>
        <strain evidence="6">KCTC 42087</strain>
    </source>
</reference>
<evidence type="ECO:0000256" key="1">
    <source>
        <dbReference type="ARBA" id="ARBA00011046"/>
    </source>
</evidence>
<dbReference type="InterPro" id="IPR036388">
    <property type="entry name" value="WH-like_DNA-bd_sf"/>
</dbReference>
<dbReference type="InterPro" id="IPR005650">
    <property type="entry name" value="BlaI_family"/>
</dbReference>
<dbReference type="Pfam" id="PF03965">
    <property type="entry name" value="Penicillinase_R"/>
    <property type="match status" value="1"/>
</dbReference>
<dbReference type="Proteomes" id="UP001596074">
    <property type="component" value="Unassembled WGS sequence"/>
</dbReference>
<accession>A0ABW0ZYU2</accession>
<keyword evidence="3" id="KW-0238">DNA-binding</keyword>
<dbReference type="Gene3D" id="1.10.10.10">
    <property type="entry name" value="Winged helix-like DNA-binding domain superfamily/Winged helix DNA-binding domain"/>
    <property type="match status" value="1"/>
</dbReference>
<comment type="similarity">
    <text evidence="1">Belongs to the BlaI transcriptional regulatory family.</text>
</comment>
<dbReference type="SUPFAM" id="SSF46785">
    <property type="entry name" value="Winged helix' DNA-binding domain"/>
    <property type="match status" value="1"/>
</dbReference>
<protein>
    <submittedName>
        <fullName evidence="5">BlaI/MecI/CopY family transcriptional regulator</fullName>
    </submittedName>
</protein>
<dbReference type="EMBL" id="JBHSON010000022">
    <property type="protein sequence ID" value="MFC5747483.1"/>
    <property type="molecule type" value="Genomic_DNA"/>
</dbReference>
<evidence type="ECO:0000313" key="6">
    <source>
        <dbReference type="Proteomes" id="UP001596074"/>
    </source>
</evidence>
<dbReference type="RefSeq" id="WP_378283101.1">
    <property type="nucleotide sequence ID" value="NZ_JBHSON010000022.1"/>
</dbReference>
<proteinExistence type="inferred from homology"/>
<keyword evidence="2" id="KW-0805">Transcription regulation</keyword>
<name>A0ABW0ZYU2_9ACTN</name>
<organism evidence="5 6">
    <name type="scientific">Actinomadura rugatobispora</name>
    <dbReference type="NCBI Taxonomy" id="1994"/>
    <lineage>
        <taxon>Bacteria</taxon>
        <taxon>Bacillati</taxon>
        <taxon>Actinomycetota</taxon>
        <taxon>Actinomycetes</taxon>
        <taxon>Streptosporangiales</taxon>
        <taxon>Thermomonosporaceae</taxon>
        <taxon>Actinomadura</taxon>
    </lineage>
</organism>
<dbReference type="InterPro" id="IPR036390">
    <property type="entry name" value="WH_DNA-bd_sf"/>
</dbReference>
<evidence type="ECO:0000256" key="2">
    <source>
        <dbReference type="ARBA" id="ARBA00023015"/>
    </source>
</evidence>